<evidence type="ECO:0000313" key="2">
    <source>
        <dbReference type="Proteomes" id="UP000202160"/>
    </source>
</evidence>
<proteinExistence type="predicted"/>
<sequence>MASFALGDRVSDSRGSVTYRGTVIRKQGTMFNDKHVLVDWDSYGDNWESPDHLTLIEDKDT</sequence>
<name>A0A160DIM7_9CAUD</name>
<reference evidence="1 2" key="1">
    <citation type="submission" date="2016-03" db="EMBL/GenBank/DDBJ databases">
        <authorList>
            <person name="Montgomery M.T."/>
            <person name="Guerrero C.A."/>
            <person name="Mavrich T.N."/>
            <person name="Pope W.H."/>
            <person name="Garlena R.A."/>
            <person name="Russell D.A."/>
            <person name="Jacobs-Sera D."/>
            <person name="Hendrix R.W."/>
            <person name="Hatfull G.F."/>
        </authorList>
    </citation>
    <scope>NUCLEOTIDE SEQUENCE [LARGE SCALE GENOMIC DNA]</scope>
</reference>
<protein>
    <submittedName>
        <fullName evidence="1">Uncharacterized protein</fullName>
    </submittedName>
</protein>
<dbReference type="RefSeq" id="YP_009269387.1">
    <property type="nucleotide sequence ID" value="NC_030698.1"/>
</dbReference>
<dbReference type="Proteomes" id="UP000202160">
    <property type="component" value="Segment"/>
</dbReference>
<dbReference type="KEGG" id="vg:28378741"/>
<dbReference type="GeneID" id="28378741"/>
<gene>
    <name evidence="1" type="primary">89</name>
    <name evidence="1" type="ORF">PBI_SOUPS_89</name>
</gene>
<keyword evidence="2" id="KW-1185">Reference proteome</keyword>
<accession>A0A160DIM7</accession>
<evidence type="ECO:0000313" key="1">
    <source>
        <dbReference type="EMBL" id="ANA87024.1"/>
    </source>
</evidence>
<dbReference type="OrthoDB" id="23842at10239"/>
<organism evidence="1 2">
    <name type="scientific">Gordonia phage Soups</name>
    <dbReference type="NCBI Taxonomy" id="1838079"/>
    <lineage>
        <taxon>Viruses</taxon>
        <taxon>Duplodnaviria</taxon>
        <taxon>Heunggongvirae</taxon>
        <taxon>Uroviricota</taxon>
        <taxon>Caudoviricetes</taxon>
        <taxon>Soupsvirus</taxon>
        <taxon>Soupsvirus soups</taxon>
    </lineage>
</organism>
<dbReference type="EMBL" id="KU998249">
    <property type="protein sequence ID" value="ANA87024.1"/>
    <property type="molecule type" value="Genomic_DNA"/>
</dbReference>